<accession>A0A495WII7</accession>
<dbReference type="OrthoDB" id="5393896at2"/>
<dbReference type="InterPro" id="IPR011990">
    <property type="entry name" value="TPR-like_helical_dom_sf"/>
</dbReference>
<feature type="transmembrane region" description="Helical" evidence="1">
    <location>
        <begin position="66"/>
        <end position="91"/>
    </location>
</feature>
<proteinExistence type="predicted"/>
<keyword evidence="1" id="KW-0812">Transmembrane</keyword>
<comment type="caution">
    <text evidence="2">The sequence shown here is derived from an EMBL/GenBank/DDBJ whole genome shotgun (WGS) entry which is preliminary data.</text>
</comment>
<dbReference type="Proteomes" id="UP000270626">
    <property type="component" value="Unassembled WGS sequence"/>
</dbReference>
<keyword evidence="3" id="KW-1185">Reference proteome</keyword>
<feature type="transmembrane region" description="Helical" evidence="1">
    <location>
        <begin position="33"/>
        <end position="54"/>
    </location>
</feature>
<reference evidence="2 3" key="1">
    <citation type="submission" date="2018-10" db="EMBL/GenBank/DDBJ databases">
        <title>Genomic Encyclopedia of Type Strains, Phase IV (KMG-IV): sequencing the most valuable type-strain genomes for metagenomic binning, comparative biology and taxonomic classification.</title>
        <authorList>
            <person name="Goeker M."/>
        </authorList>
    </citation>
    <scope>NUCLEOTIDE SEQUENCE [LARGE SCALE GENOMIC DNA]</scope>
    <source>
        <strain evidence="2 3">DSM 23841</strain>
    </source>
</reference>
<dbReference type="Gene3D" id="1.25.40.10">
    <property type="entry name" value="Tetratricopeptide repeat domain"/>
    <property type="match status" value="1"/>
</dbReference>
<dbReference type="AlphaFoldDB" id="A0A495WII7"/>
<dbReference type="RefSeq" id="WP_121456985.1">
    <property type="nucleotide sequence ID" value="NZ_RBXP01000011.1"/>
</dbReference>
<name>A0A495WII7_9RHOO</name>
<evidence type="ECO:0000313" key="3">
    <source>
        <dbReference type="Proteomes" id="UP000270626"/>
    </source>
</evidence>
<protein>
    <recommendedName>
        <fullName evidence="4">Transmembrane protein</fullName>
    </recommendedName>
</protein>
<sequence length="334" mass="36663">MASLKLGLSALLLEIGAWSGVLLIDGGADQRLAWYLLVHLGASLLLAAATAALLPAGPPRQRLRLLLLMAACCYGVPIAGFVGVAVGTLLLRVYRSPQARPAFESLQLPAFDPHQRPQAGFRQSGLRSFLGNSAVPINARIGAMTALQYVSGRVSTPLLRDVLSDPSEDIRLLAYGMLDNQEKRINRAIDEELKALAELPAGDSRARLDVTQRLSDLYWELVYQELAQGDLRDYAIAESRRYCQIVLAAAPDNAALQLRLGRLLHETGDLDGADRAYRRALELGLPATRVLPYQAELGFARRDFATTARLMNELANWASLPRLRPVIDYWTNAR</sequence>
<evidence type="ECO:0000313" key="2">
    <source>
        <dbReference type="EMBL" id="RKT60453.1"/>
    </source>
</evidence>
<dbReference type="EMBL" id="RBXP01000011">
    <property type="protein sequence ID" value="RKT60453.1"/>
    <property type="molecule type" value="Genomic_DNA"/>
</dbReference>
<keyword evidence="1" id="KW-1133">Transmembrane helix</keyword>
<gene>
    <name evidence="2" type="ORF">DFR40_0587</name>
</gene>
<keyword evidence="1" id="KW-0472">Membrane</keyword>
<evidence type="ECO:0008006" key="4">
    <source>
        <dbReference type="Google" id="ProtNLM"/>
    </source>
</evidence>
<dbReference type="SUPFAM" id="SSF48452">
    <property type="entry name" value="TPR-like"/>
    <property type="match status" value="1"/>
</dbReference>
<evidence type="ECO:0000256" key="1">
    <source>
        <dbReference type="SAM" id="Phobius"/>
    </source>
</evidence>
<organism evidence="2 3">
    <name type="scientific">Azonexus fungiphilus</name>
    <dbReference type="NCBI Taxonomy" id="146940"/>
    <lineage>
        <taxon>Bacteria</taxon>
        <taxon>Pseudomonadati</taxon>
        <taxon>Pseudomonadota</taxon>
        <taxon>Betaproteobacteria</taxon>
        <taxon>Rhodocyclales</taxon>
        <taxon>Azonexaceae</taxon>
        <taxon>Azonexus</taxon>
    </lineage>
</organism>